<dbReference type="InterPro" id="IPR012349">
    <property type="entry name" value="Split_barrel_FMN-bd"/>
</dbReference>
<keyword evidence="2" id="KW-1185">Reference proteome</keyword>
<organism evidence="1 2">
    <name type="scientific">Nocardioides jiangsuensis</name>
    <dbReference type="NCBI Taxonomy" id="2866161"/>
    <lineage>
        <taxon>Bacteria</taxon>
        <taxon>Bacillati</taxon>
        <taxon>Actinomycetota</taxon>
        <taxon>Actinomycetes</taxon>
        <taxon>Propionibacteriales</taxon>
        <taxon>Nocardioidaceae</taxon>
        <taxon>Nocardioides</taxon>
    </lineage>
</organism>
<dbReference type="EMBL" id="JAIEZQ010000002">
    <property type="protein sequence ID" value="MBY9076305.1"/>
    <property type="molecule type" value="Genomic_DNA"/>
</dbReference>
<dbReference type="Pfam" id="PF04299">
    <property type="entry name" value="FMN_bind_2"/>
    <property type="match status" value="1"/>
</dbReference>
<reference evidence="1 2" key="1">
    <citation type="submission" date="2021-08" db="EMBL/GenBank/DDBJ databases">
        <title>Nocardioides bacterium WL0053 sp. nov., isolated from the sediment.</title>
        <authorList>
            <person name="Wang L."/>
            <person name="Zhang D."/>
            <person name="Zhang A."/>
        </authorList>
    </citation>
    <scope>NUCLEOTIDE SEQUENCE [LARGE SCALE GENOMIC DNA]</scope>
    <source>
        <strain evidence="1 2">WL0053</strain>
    </source>
</reference>
<name>A0ABS7RMM3_9ACTN</name>
<comment type="caution">
    <text evidence="1">The sequence shown here is derived from an EMBL/GenBank/DDBJ whole genome shotgun (WGS) entry which is preliminary data.</text>
</comment>
<dbReference type="InterPro" id="IPR007396">
    <property type="entry name" value="TR_PAI2-type"/>
</dbReference>
<evidence type="ECO:0000313" key="1">
    <source>
        <dbReference type="EMBL" id="MBY9076305.1"/>
    </source>
</evidence>
<dbReference type="SUPFAM" id="SSF50475">
    <property type="entry name" value="FMN-binding split barrel"/>
    <property type="match status" value="1"/>
</dbReference>
<dbReference type="RefSeq" id="WP_221025962.1">
    <property type="nucleotide sequence ID" value="NZ_JAIEZQ010000002.1"/>
</dbReference>
<dbReference type="PANTHER" id="PTHR35802">
    <property type="entry name" value="PROTEASE SYNTHASE AND SPORULATION PROTEIN PAI 2"/>
    <property type="match status" value="1"/>
</dbReference>
<protein>
    <submittedName>
        <fullName evidence="1">FMN-binding negative transcriptional regulator</fullName>
    </submittedName>
</protein>
<proteinExistence type="predicted"/>
<gene>
    <name evidence="1" type="ORF">K1X13_15840</name>
</gene>
<sequence>MLIHPWDRASKDEWLDVLRRVDFGQLVVSDDAGYPFVVPSHFVHDGGDQIWMHLARPNPVWRAVEANPRVLFALVLDYTYVEAAWNADGGLPPEHGVPTSYYTAVQFRCTAEVVDDEEGKLAILRRQLGRLEPGGSRREPPSTDIESDRRMLPGIRGLRLTIDEVLAKMKYGGNKTPEQRAAIAERLAERDRGLDTQAREHLLRRGGTAG</sequence>
<dbReference type="PANTHER" id="PTHR35802:SF1">
    <property type="entry name" value="PROTEASE SYNTHASE AND SPORULATION PROTEIN PAI 2"/>
    <property type="match status" value="1"/>
</dbReference>
<dbReference type="Gene3D" id="2.30.110.10">
    <property type="entry name" value="Electron Transport, Fmn-binding Protein, Chain A"/>
    <property type="match status" value="1"/>
</dbReference>
<dbReference type="Proteomes" id="UP000754710">
    <property type="component" value="Unassembled WGS sequence"/>
</dbReference>
<evidence type="ECO:0000313" key="2">
    <source>
        <dbReference type="Proteomes" id="UP000754710"/>
    </source>
</evidence>
<accession>A0ABS7RMM3</accession>